<dbReference type="PROSITE" id="PS51462">
    <property type="entry name" value="NUDIX"/>
    <property type="match status" value="1"/>
</dbReference>
<dbReference type="InterPro" id="IPR000086">
    <property type="entry name" value="NUDIX_hydrolase_dom"/>
</dbReference>
<feature type="domain" description="Nudix hydrolase" evidence="3">
    <location>
        <begin position="3"/>
        <end position="136"/>
    </location>
</feature>
<dbReference type="EMBL" id="JACHMN010000002">
    <property type="protein sequence ID" value="MBB5869944.1"/>
    <property type="molecule type" value="Genomic_DNA"/>
</dbReference>
<reference evidence="4 5" key="1">
    <citation type="submission" date="2020-08" db="EMBL/GenBank/DDBJ databases">
        <title>Sequencing the genomes of 1000 actinobacteria strains.</title>
        <authorList>
            <person name="Klenk H.-P."/>
        </authorList>
    </citation>
    <scope>NUCLEOTIDE SEQUENCE [LARGE SCALE GENOMIC DNA]</scope>
    <source>
        <strain evidence="4 5">DSM 45362</strain>
    </source>
</reference>
<dbReference type="SUPFAM" id="SSF55811">
    <property type="entry name" value="Nudix"/>
    <property type="match status" value="1"/>
</dbReference>
<dbReference type="InterPro" id="IPR020084">
    <property type="entry name" value="NUDIX_hydrolase_CS"/>
</dbReference>
<organism evidence="4 5">
    <name type="scientific">Allocatelliglobosispora scoriae</name>
    <dbReference type="NCBI Taxonomy" id="643052"/>
    <lineage>
        <taxon>Bacteria</taxon>
        <taxon>Bacillati</taxon>
        <taxon>Actinomycetota</taxon>
        <taxon>Actinomycetes</taxon>
        <taxon>Micromonosporales</taxon>
        <taxon>Micromonosporaceae</taxon>
        <taxon>Allocatelliglobosispora</taxon>
    </lineage>
</organism>
<dbReference type="InterPro" id="IPR015797">
    <property type="entry name" value="NUDIX_hydrolase-like_dom_sf"/>
</dbReference>
<evidence type="ECO:0000256" key="2">
    <source>
        <dbReference type="ARBA" id="ARBA00022801"/>
    </source>
</evidence>
<sequence length="149" mass="16239">MFLNARPTGSLILLDGAGCFLSLLRAREPQRGLWELPGGFCDGFEAPFDAAMREGREELGAAVVLHDFVGMYVGEYLYQDELLPVLDSFWLATLAPGETITLDPDEASEMSWLPLAAPPAMAFRTMDRALRDAAAMVAGATVKKGSRRE</sequence>
<dbReference type="PANTHER" id="PTHR43046:SF14">
    <property type="entry name" value="MUTT_NUDIX FAMILY PROTEIN"/>
    <property type="match status" value="1"/>
</dbReference>
<evidence type="ECO:0000259" key="3">
    <source>
        <dbReference type="PROSITE" id="PS51462"/>
    </source>
</evidence>
<name>A0A841BNU5_9ACTN</name>
<dbReference type="AlphaFoldDB" id="A0A841BNU5"/>
<dbReference type="Gene3D" id="3.90.79.10">
    <property type="entry name" value="Nucleoside Triphosphate Pyrophosphohydrolase"/>
    <property type="match status" value="1"/>
</dbReference>
<accession>A0A841BNU5</accession>
<protein>
    <submittedName>
        <fullName evidence="4">8-oxo-dGTP pyrophosphatase MutT (NUDIX family)</fullName>
    </submittedName>
</protein>
<gene>
    <name evidence="4" type="ORF">F4553_003323</name>
</gene>
<evidence type="ECO:0000313" key="4">
    <source>
        <dbReference type="EMBL" id="MBB5869944.1"/>
    </source>
</evidence>
<dbReference type="Pfam" id="PF00293">
    <property type="entry name" value="NUDIX"/>
    <property type="match status" value="1"/>
</dbReference>
<keyword evidence="5" id="KW-1185">Reference proteome</keyword>
<proteinExistence type="predicted"/>
<dbReference type="Proteomes" id="UP000587527">
    <property type="component" value="Unassembled WGS sequence"/>
</dbReference>
<evidence type="ECO:0000256" key="1">
    <source>
        <dbReference type="ARBA" id="ARBA00001946"/>
    </source>
</evidence>
<dbReference type="GO" id="GO:0016787">
    <property type="term" value="F:hydrolase activity"/>
    <property type="evidence" value="ECO:0007669"/>
    <property type="project" value="UniProtKB-KW"/>
</dbReference>
<dbReference type="RefSeq" id="WP_184836959.1">
    <property type="nucleotide sequence ID" value="NZ_JACHMN010000002.1"/>
</dbReference>
<evidence type="ECO:0000313" key="5">
    <source>
        <dbReference type="Proteomes" id="UP000587527"/>
    </source>
</evidence>
<keyword evidence="2" id="KW-0378">Hydrolase</keyword>
<comment type="cofactor">
    <cofactor evidence="1">
        <name>Mg(2+)</name>
        <dbReference type="ChEBI" id="CHEBI:18420"/>
    </cofactor>
</comment>
<dbReference type="PROSITE" id="PS00893">
    <property type="entry name" value="NUDIX_BOX"/>
    <property type="match status" value="1"/>
</dbReference>
<comment type="caution">
    <text evidence="4">The sequence shown here is derived from an EMBL/GenBank/DDBJ whole genome shotgun (WGS) entry which is preliminary data.</text>
</comment>
<dbReference type="PANTHER" id="PTHR43046">
    <property type="entry name" value="GDP-MANNOSE MANNOSYL HYDROLASE"/>
    <property type="match status" value="1"/>
</dbReference>